<dbReference type="AlphaFoldDB" id="A0A507D9L0"/>
<dbReference type="Proteomes" id="UP000320475">
    <property type="component" value="Unassembled WGS sequence"/>
</dbReference>
<feature type="region of interest" description="Disordered" evidence="1">
    <location>
        <begin position="57"/>
        <end position="80"/>
    </location>
</feature>
<feature type="region of interest" description="Disordered" evidence="1">
    <location>
        <begin position="100"/>
        <end position="129"/>
    </location>
</feature>
<evidence type="ECO:0000313" key="2">
    <source>
        <dbReference type="EMBL" id="TPX48087.1"/>
    </source>
</evidence>
<dbReference type="EMBL" id="QEAM01000059">
    <property type="protein sequence ID" value="TPX48087.1"/>
    <property type="molecule type" value="Genomic_DNA"/>
</dbReference>
<accession>A0A507D9L0</accession>
<comment type="caution">
    <text evidence="2">The sequence shown here is derived from an EMBL/GenBank/DDBJ whole genome shotgun (WGS) entry which is preliminary data.</text>
</comment>
<evidence type="ECO:0000313" key="3">
    <source>
        <dbReference type="Proteomes" id="UP000320475"/>
    </source>
</evidence>
<feature type="compositionally biased region" description="Low complexity" evidence="1">
    <location>
        <begin position="67"/>
        <end position="79"/>
    </location>
</feature>
<proteinExistence type="predicted"/>
<organism evidence="2 3">
    <name type="scientific">Synchytrium endobioticum</name>
    <dbReference type="NCBI Taxonomy" id="286115"/>
    <lineage>
        <taxon>Eukaryota</taxon>
        <taxon>Fungi</taxon>
        <taxon>Fungi incertae sedis</taxon>
        <taxon>Chytridiomycota</taxon>
        <taxon>Chytridiomycota incertae sedis</taxon>
        <taxon>Chytridiomycetes</taxon>
        <taxon>Synchytriales</taxon>
        <taxon>Synchytriaceae</taxon>
        <taxon>Synchytrium</taxon>
    </lineage>
</organism>
<reference evidence="2 3" key="1">
    <citation type="journal article" date="2019" name="Sci. Rep.">
        <title>Comparative genomics of chytrid fungi reveal insights into the obligate biotrophic and pathogenic lifestyle of Synchytrium endobioticum.</title>
        <authorList>
            <person name="van de Vossenberg B.T.L.H."/>
            <person name="Warris S."/>
            <person name="Nguyen H.D.T."/>
            <person name="van Gent-Pelzer M.P.E."/>
            <person name="Joly D.L."/>
            <person name="van de Geest H.C."/>
            <person name="Bonants P.J.M."/>
            <person name="Smith D.S."/>
            <person name="Levesque C.A."/>
            <person name="van der Lee T.A.J."/>
        </authorList>
    </citation>
    <scope>NUCLEOTIDE SEQUENCE [LARGE SCALE GENOMIC DNA]</scope>
    <source>
        <strain evidence="2 3">LEV6574</strain>
    </source>
</reference>
<feature type="region of interest" description="Disordered" evidence="1">
    <location>
        <begin position="183"/>
        <end position="219"/>
    </location>
</feature>
<evidence type="ECO:0000256" key="1">
    <source>
        <dbReference type="SAM" id="MobiDB-lite"/>
    </source>
</evidence>
<name>A0A507D9L0_9FUNG</name>
<feature type="compositionally biased region" description="Polar residues" evidence="1">
    <location>
        <begin position="57"/>
        <end position="66"/>
    </location>
</feature>
<sequence length="219" mass="24496">MVSGTSTIDDPPYFQIPVDNFDYNAIFEEAPITSIGEWRAELVNKSDCEDNLHIVSPLSNSNLVNPTTSASSASTSSSANTIHRQNHLWFRHPRRYEAYPGSRRNTSHSAISPDMSGPDADLPNHQPTLVESPIDSFRWRRLVRPSLVVPSALSVHLTIGDHDDASSTRRSIRSLVRELRRHMDSDDENGAGNPYGVNDLGYRFGKRRRNGGRDDEVGR</sequence>
<protein>
    <submittedName>
        <fullName evidence="2">Uncharacterized protein</fullName>
    </submittedName>
</protein>
<gene>
    <name evidence="2" type="ORF">SeLEV6574_g02223</name>
</gene>